<protein>
    <submittedName>
        <fullName evidence="1">Uncharacterized protein</fullName>
    </submittedName>
</protein>
<sequence>MPNFLRPSTQSIAAHLSPVEKIRYLHILKLQHHAAKLTSIAHLLQQRSPAASKGEKCF</sequence>
<keyword evidence="2" id="KW-1185">Reference proteome</keyword>
<evidence type="ECO:0000313" key="1">
    <source>
        <dbReference type="EMBL" id="MBH8576078.1"/>
    </source>
</evidence>
<dbReference type="RefSeq" id="WP_214434823.1">
    <property type="nucleotide sequence ID" value="NZ_CAWPUQ010000148.1"/>
</dbReference>
<reference evidence="1 2" key="1">
    <citation type="journal article" date="2021" name="Int. J. Syst. Evol. Microbiol.">
        <title>Amazonocrinis nigriterrae gen. nov., sp. nov., Atlanticothrix silvestris gen. nov., sp. nov. and Dendronalium phyllosphericum gen. nov., sp. nov., nostocacean cyanobacteria from Brazilian environments.</title>
        <authorList>
            <person name="Alvarenga D.O."/>
            <person name="Andreote A.P.D."/>
            <person name="Branco L.H.Z."/>
            <person name="Delbaje E."/>
            <person name="Cruz R.B."/>
            <person name="Varani A.M."/>
            <person name="Fiore M.F."/>
        </authorList>
    </citation>
    <scope>NUCLEOTIDE SEQUENCE [LARGE SCALE GENOMIC DNA]</scope>
    <source>
        <strain evidence="1 2">CENA369</strain>
    </source>
</reference>
<dbReference type="Proteomes" id="UP000662314">
    <property type="component" value="Unassembled WGS sequence"/>
</dbReference>
<name>A0A8J7I8B4_9NOST</name>
<evidence type="ECO:0000313" key="2">
    <source>
        <dbReference type="Proteomes" id="UP000662314"/>
    </source>
</evidence>
<dbReference type="AlphaFoldDB" id="A0A8J7I8B4"/>
<organism evidence="1 2">
    <name type="scientific">Dendronalium phyllosphericum CENA369</name>
    <dbReference type="NCBI Taxonomy" id="1725256"/>
    <lineage>
        <taxon>Bacteria</taxon>
        <taxon>Bacillati</taxon>
        <taxon>Cyanobacteriota</taxon>
        <taxon>Cyanophyceae</taxon>
        <taxon>Nostocales</taxon>
        <taxon>Nostocaceae</taxon>
        <taxon>Dendronalium</taxon>
        <taxon>Dendronalium phyllosphericum</taxon>
    </lineage>
</organism>
<accession>A0A8J7I8B4</accession>
<gene>
    <name evidence="1" type="ORF">I8752_24410</name>
</gene>
<comment type="caution">
    <text evidence="1">The sequence shown here is derived from an EMBL/GenBank/DDBJ whole genome shotgun (WGS) entry which is preliminary data.</text>
</comment>
<dbReference type="EMBL" id="JAECZA010000221">
    <property type="protein sequence ID" value="MBH8576078.1"/>
    <property type="molecule type" value="Genomic_DNA"/>
</dbReference>
<proteinExistence type="predicted"/>